<dbReference type="Proteomes" id="UP000650994">
    <property type="component" value="Unassembled WGS sequence"/>
</dbReference>
<organism evidence="1 2">
    <name type="scientific">Chishuiella changwenlii</name>
    <dbReference type="NCBI Taxonomy" id="1434701"/>
    <lineage>
        <taxon>Bacteria</taxon>
        <taxon>Pseudomonadati</taxon>
        <taxon>Bacteroidota</taxon>
        <taxon>Flavobacteriia</taxon>
        <taxon>Flavobacteriales</taxon>
        <taxon>Weeksellaceae</taxon>
        <taxon>Chishuiella</taxon>
    </lineage>
</organism>
<keyword evidence="2" id="KW-1185">Reference proteome</keyword>
<name>A0ABQ1TLR9_9FLAO</name>
<protein>
    <recommendedName>
        <fullName evidence="3">DUF4296 domain-containing protein</fullName>
    </recommendedName>
</protein>
<sequence>MNLNYLQMIKRIFTFLILILFTNSCSVTEEVLISETGAIDYVEIIDIPQMGALLNKADLDEKIQINQISNAEYSYLDFMQLLEEMGSKKNKGKFEKYKLYKTELSKIDFFKFRLDMRDKFTVEIINRSKSVDEFNAQSKLVDNTFKEIKLREDERIEANKNTALTKRKKKKKNAVEEKNPFSDNPFSMSTGFDYSFDGKNFTKKIDVERYLNNFHSDDSSEEEEGEKLMLLGMMKKIKYKYKYTFPRKIKSLSLKDAMFTADGKSFIMEYSLSDIIDNPELANFEVELED</sequence>
<accession>A0ABQ1TLR9</accession>
<evidence type="ECO:0000313" key="1">
    <source>
        <dbReference type="EMBL" id="GGE97402.1"/>
    </source>
</evidence>
<evidence type="ECO:0000313" key="2">
    <source>
        <dbReference type="Proteomes" id="UP000650994"/>
    </source>
</evidence>
<dbReference type="EMBL" id="BMFL01000008">
    <property type="protein sequence ID" value="GGE97402.1"/>
    <property type="molecule type" value="Genomic_DNA"/>
</dbReference>
<gene>
    <name evidence="1" type="ORF">GCM10010984_13690</name>
</gene>
<proteinExistence type="predicted"/>
<reference evidence="2" key="1">
    <citation type="journal article" date="2019" name="Int. J. Syst. Evol. Microbiol.">
        <title>The Global Catalogue of Microorganisms (GCM) 10K type strain sequencing project: providing services to taxonomists for standard genome sequencing and annotation.</title>
        <authorList>
            <consortium name="The Broad Institute Genomics Platform"/>
            <consortium name="The Broad Institute Genome Sequencing Center for Infectious Disease"/>
            <person name="Wu L."/>
            <person name="Ma J."/>
        </authorList>
    </citation>
    <scope>NUCLEOTIDE SEQUENCE [LARGE SCALE GENOMIC DNA]</scope>
    <source>
        <strain evidence="2">CGMCC 1.12707</strain>
    </source>
</reference>
<comment type="caution">
    <text evidence="1">The sequence shown here is derived from an EMBL/GenBank/DDBJ whole genome shotgun (WGS) entry which is preliminary data.</text>
</comment>
<evidence type="ECO:0008006" key="3">
    <source>
        <dbReference type="Google" id="ProtNLM"/>
    </source>
</evidence>